<evidence type="ECO:0000313" key="3">
    <source>
        <dbReference type="Proteomes" id="UP001589716"/>
    </source>
</evidence>
<evidence type="ECO:0000313" key="2">
    <source>
        <dbReference type="EMBL" id="MFB9553962.1"/>
    </source>
</evidence>
<dbReference type="Gene3D" id="3.30.70.100">
    <property type="match status" value="2"/>
</dbReference>
<dbReference type="SUPFAM" id="SSF54909">
    <property type="entry name" value="Dimeric alpha+beta barrel"/>
    <property type="match status" value="1"/>
</dbReference>
<keyword evidence="3" id="KW-1185">Reference proteome</keyword>
<comment type="caution">
    <text evidence="2">The sequence shown here is derived from an EMBL/GenBank/DDBJ whole genome shotgun (WGS) entry which is preliminary data.</text>
</comment>
<keyword evidence="2" id="KW-0560">Oxidoreductase</keyword>
<feature type="region of interest" description="Disordered" evidence="1">
    <location>
        <begin position="197"/>
        <end position="220"/>
    </location>
</feature>
<dbReference type="InterPro" id="IPR011008">
    <property type="entry name" value="Dimeric_a/b-barrel"/>
</dbReference>
<gene>
    <name evidence="2" type="ORF">ACFFTP_07070</name>
</gene>
<accession>A0ABV5QKC3</accession>
<protein>
    <submittedName>
        <fullName evidence="2">Antibiotic biosynthesis monooxygenase</fullName>
    </submittedName>
</protein>
<keyword evidence="2" id="KW-0503">Monooxygenase</keyword>
<organism evidence="2 3">
    <name type="scientific">Streptomyces roseoviridis</name>
    <dbReference type="NCBI Taxonomy" id="67361"/>
    <lineage>
        <taxon>Bacteria</taxon>
        <taxon>Bacillati</taxon>
        <taxon>Actinomycetota</taxon>
        <taxon>Actinomycetes</taxon>
        <taxon>Kitasatosporales</taxon>
        <taxon>Streptomycetaceae</taxon>
        <taxon>Streptomyces</taxon>
    </lineage>
</organism>
<sequence length="220" mass="23755">MHTIENPHARPDLRRPGVGLVMASRWRVGTPERQQQTVRAIRAAWLSRDWPDGGLLSYSVLVGSDGDTLLHYSQWTGEEAYQDFFRTHRDDRNAEIDAAVPGIERVGLRRLAPPFRTTVYEAEGRGAVVPGCVAAVLVEVGPEGPEALADALEAGGGGAGDGRIASYAHLTVDGTHLFHYSEWESETAHVCRQAETGPCPGVADDRTRRHAPALSLSAGA</sequence>
<dbReference type="RefSeq" id="WP_345489566.1">
    <property type="nucleotide sequence ID" value="NZ_BAAAWU010000001.1"/>
</dbReference>
<name>A0ABV5QKC3_9ACTN</name>
<dbReference type="Proteomes" id="UP001589716">
    <property type="component" value="Unassembled WGS sequence"/>
</dbReference>
<proteinExistence type="predicted"/>
<dbReference type="GO" id="GO:0004497">
    <property type="term" value="F:monooxygenase activity"/>
    <property type="evidence" value="ECO:0007669"/>
    <property type="project" value="UniProtKB-KW"/>
</dbReference>
<evidence type="ECO:0000256" key="1">
    <source>
        <dbReference type="SAM" id="MobiDB-lite"/>
    </source>
</evidence>
<reference evidence="2 3" key="1">
    <citation type="submission" date="2024-09" db="EMBL/GenBank/DDBJ databases">
        <authorList>
            <person name="Sun Q."/>
            <person name="Mori K."/>
        </authorList>
    </citation>
    <scope>NUCLEOTIDE SEQUENCE [LARGE SCALE GENOMIC DNA]</scope>
    <source>
        <strain evidence="2 3">JCM 4414</strain>
    </source>
</reference>
<dbReference type="EMBL" id="JBHMCT010000006">
    <property type="protein sequence ID" value="MFB9553962.1"/>
    <property type="molecule type" value="Genomic_DNA"/>
</dbReference>